<accession>A0A6H5GNK8</accession>
<dbReference type="Gene3D" id="3.30.710.10">
    <property type="entry name" value="Potassium Channel Kv1.1, Chain A"/>
    <property type="match status" value="1"/>
</dbReference>
<feature type="non-terminal residue" evidence="3">
    <location>
        <position position="125"/>
    </location>
</feature>
<dbReference type="GO" id="GO:0008344">
    <property type="term" value="P:adult locomotory behavior"/>
    <property type="evidence" value="ECO:0007669"/>
    <property type="project" value="TreeGrafter"/>
</dbReference>
<dbReference type="PANTHER" id="PTHR46306:SF1">
    <property type="entry name" value="BTB_POZ DOMAIN-CONTAINING PROTEIN 9"/>
    <property type="match status" value="1"/>
</dbReference>
<protein>
    <recommendedName>
        <fullName evidence="2">BTB domain-containing protein</fullName>
    </recommendedName>
</protein>
<dbReference type="OrthoDB" id="9997739at2759"/>
<name>A0A6H5GNK8_9HEMI</name>
<evidence type="ECO:0000256" key="1">
    <source>
        <dbReference type="SAM" id="MobiDB-lite"/>
    </source>
</evidence>
<dbReference type="InterPro" id="IPR000210">
    <property type="entry name" value="BTB/POZ_dom"/>
</dbReference>
<feature type="region of interest" description="Disordered" evidence="1">
    <location>
        <begin position="31"/>
        <end position="75"/>
    </location>
</feature>
<dbReference type="AlphaFoldDB" id="A0A6H5GNK8"/>
<proteinExistence type="predicted"/>
<dbReference type="Pfam" id="PF00651">
    <property type="entry name" value="BTB"/>
    <property type="match status" value="1"/>
</dbReference>
<dbReference type="GO" id="GO:0050804">
    <property type="term" value="P:modulation of chemical synaptic transmission"/>
    <property type="evidence" value="ECO:0007669"/>
    <property type="project" value="TreeGrafter"/>
</dbReference>
<dbReference type="SUPFAM" id="SSF54695">
    <property type="entry name" value="POZ domain"/>
    <property type="match status" value="1"/>
</dbReference>
<feature type="compositionally biased region" description="Basic and acidic residues" evidence="1">
    <location>
        <begin position="31"/>
        <end position="44"/>
    </location>
</feature>
<feature type="compositionally biased region" description="Polar residues" evidence="1">
    <location>
        <begin position="66"/>
        <end position="75"/>
    </location>
</feature>
<evidence type="ECO:0000313" key="4">
    <source>
        <dbReference type="Proteomes" id="UP000479000"/>
    </source>
</evidence>
<gene>
    <name evidence="3" type="ORF">NTEN_LOCUS10489</name>
</gene>
<reference evidence="3 4" key="1">
    <citation type="submission" date="2020-02" db="EMBL/GenBank/DDBJ databases">
        <authorList>
            <person name="Ferguson B K."/>
        </authorList>
    </citation>
    <scope>NUCLEOTIDE SEQUENCE [LARGE SCALE GENOMIC DNA]</scope>
</reference>
<dbReference type="EMBL" id="CADCXU010015753">
    <property type="protein sequence ID" value="CAB0005012.1"/>
    <property type="molecule type" value="Genomic_DNA"/>
</dbReference>
<evidence type="ECO:0000259" key="2">
    <source>
        <dbReference type="PROSITE" id="PS50097"/>
    </source>
</evidence>
<evidence type="ECO:0000313" key="3">
    <source>
        <dbReference type="EMBL" id="CAB0005012.1"/>
    </source>
</evidence>
<dbReference type="PROSITE" id="PS50097">
    <property type="entry name" value="BTB"/>
    <property type="match status" value="1"/>
</dbReference>
<dbReference type="InterPro" id="IPR011333">
    <property type="entry name" value="SKP1/BTB/POZ_sf"/>
</dbReference>
<keyword evidence="4" id="KW-1185">Reference proteome</keyword>
<dbReference type="Proteomes" id="UP000479000">
    <property type="component" value="Unassembled WGS sequence"/>
</dbReference>
<sequence length="125" mass="14108">MYAGCANAEGDITNSITWRLTDHVVFVDRDQQQKIPRVQDRNGGPERPSGLRQCHSRGLGGEMSSDHQMGTTTPNYREIDHKNFLSEDIGALCLNDDYSDVSLKVEGEVFHGHRIILAARSEYFR</sequence>
<feature type="domain" description="BTB" evidence="2">
    <location>
        <begin position="99"/>
        <end position="125"/>
    </location>
</feature>
<dbReference type="PANTHER" id="PTHR46306">
    <property type="entry name" value="BTB/POZ DOMAIN-CONTAINING PROTEIN 9"/>
    <property type="match status" value="1"/>
</dbReference>
<dbReference type="GO" id="GO:0048512">
    <property type="term" value="P:circadian behavior"/>
    <property type="evidence" value="ECO:0007669"/>
    <property type="project" value="TreeGrafter"/>
</dbReference>
<organism evidence="3 4">
    <name type="scientific">Nesidiocoris tenuis</name>
    <dbReference type="NCBI Taxonomy" id="355587"/>
    <lineage>
        <taxon>Eukaryota</taxon>
        <taxon>Metazoa</taxon>
        <taxon>Ecdysozoa</taxon>
        <taxon>Arthropoda</taxon>
        <taxon>Hexapoda</taxon>
        <taxon>Insecta</taxon>
        <taxon>Pterygota</taxon>
        <taxon>Neoptera</taxon>
        <taxon>Paraneoptera</taxon>
        <taxon>Hemiptera</taxon>
        <taxon>Heteroptera</taxon>
        <taxon>Panheteroptera</taxon>
        <taxon>Cimicomorpha</taxon>
        <taxon>Miridae</taxon>
        <taxon>Dicyphina</taxon>
        <taxon>Nesidiocoris</taxon>
    </lineage>
</organism>
<dbReference type="GO" id="GO:0005737">
    <property type="term" value="C:cytoplasm"/>
    <property type="evidence" value="ECO:0007669"/>
    <property type="project" value="TreeGrafter"/>
</dbReference>
<dbReference type="InterPro" id="IPR052407">
    <property type="entry name" value="BTB_POZ_domain_cont_9"/>
</dbReference>